<evidence type="ECO:0000313" key="1">
    <source>
        <dbReference type="EMBL" id="OOS07574.1"/>
    </source>
</evidence>
<proteinExistence type="predicted"/>
<accession>A0A1T0BBX8</accession>
<organism evidence="1 2">
    <name type="scientific">[Haemophilus] felis</name>
    <dbReference type="NCBI Taxonomy" id="123822"/>
    <lineage>
        <taxon>Bacteria</taxon>
        <taxon>Pseudomonadati</taxon>
        <taxon>Pseudomonadota</taxon>
        <taxon>Gammaproteobacteria</taxon>
        <taxon>Pasteurellales</taxon>
        <taxon>Pasteurellaceae</taxon>
    </lineage>
</organism>
<reference evidence="1 2" key="1">
    <citation type="submission" date="2017-02" db="EMBL/GenBank/DDBJ databases">
        <title>Draft genome sequence of Haemophilus felis CCUG 31170 type strain.</title>
        <authorList>
            <person name="Engstrom-Jakobsson H."/>
            <person name="Salva-Serra F."/>
            <person name="Thorell K."/>
            <person name="Gonzales-Siles L."/>
            <person name="Karlsson R."/>
            <person name="Boulund F."/>
            <person name="Engstrand L."/>
            <person name="Kristiansson E."/>
            <person name="Moore E."/>
        </authorList>
    </citation>
    <scope>NUCLEOTIDE SEQUENCE [LARGE SCALE GENOMIC DNA]</scope>
    <source>
        <strain evidence="1 2">CCUG 31170</strain>
    </source>
</reference>
<evidence type="ECO:0000313" key="2">
    <source>
        <dbReference type="Proteomes" id="UP000190023"/>
    </source>
</evidence>
<dbReference type="Proteomes" id="UP000190023">
    <property type="component" value="Unassembled WGS sequence"/>
</dbReference>
<keyword evidence="2" id="KW-1185">Reference proteome</keyword>
<dbReference type="AlphaFoldDB" id="A0A1T0BBX8"/>
<name>A0A1T0BBX8_9PAST</name>
<sequence length="83" mass="9728">MNVSARTLDFFDRQVGQLIIDKYGFTELEAINAFIQSETYKMLIDPDLELYKVSPYILFDLWENEKITGNPRNSAYIRSDNID</sequence>
<comment type="caution">
    <text evidence="1">The sequence shown here is derived from an EMBL/GenBank/DDBJ whole genome shotgun (WGS) entry which is preliminary data.</text>
</comment>
<dbReference type="STRING" id="123822.B0188_00410"/>
<dbReference type="OrthoDB" id="3233498at2"/>
<gene>
    <name evidence="1" type="ORF">B0188_00410</name>
</gene>
<protein>
    <submittedName>
        <fullName evidence="1">Uncharacterized protein</fullName>
    </submittedName>
</protein>
<dbReference type="EMBL" id="MUYB01000001">
    <property type="protein sequence ID" value="OOS07574.1"/>
    <property type="molecule type" value="Genomic_DNA"/>
</dbReference>